<evidence type="ECO:0000313" key="7">
    <source>
        <dbReference type="EMBL" id="VUT09850.1"/>
    </source>
</evidence>
<gene>
    <name evidence="7" type="primary">yadK</name>
    <name evidence="7" type="ORF">SB6408_02848</name>
</gene>
<evidence type="ECO:0000256" key="2">
    <source>
        <dbReference type="ARBA" id="ARBA00006671"/>
    </source>
</evidence>
<evidence type="ECO:0000256" key="5">
    <source>
        <dbReference type="SAM" id="SignalP"/>
    </source>
</evidence>
<dbReference type="Pfam" id="PF00419">
    <property type="entry name" value="Fimbrial"/>
    <property type="match status" value="1"/>
</dbReference>
<keyword evidence="4" id="KW-0281">Fimbrium</keyword>
<feature type="chain" id="PRO_5022030227" evidence="5">
    <location>
        <begin position="26"/>
        <end position="201"/>
    </location>
</feature>
<feature type="domain" description="Fimbrial-type adhesion" evidence="6">
    <location>
        <begin position="36"/>
        <end position="201"/>
    </location>
</feature>
<feature type="signal peptide" evidence="5">
    <location>
        <begin position="1"/>
        <end position="25"/>
    </location>
</feature>
<dbReference type="PANTHER" id="PTHR33420">
    <property type="entry name" value="FIMBRIAL SUBUNIT ELFA-RELATED"/>
    <property type="match status" value="1"/>
</dbReference>
<evidence type="ECO:0000313" key="8">
    <source>
        <dbReference type="Proteomes" id="UP000318370"/>
    </source>
</evidence>
<keyword evidence="3 5" id="KW-0732">Signal</keyword>
<reference evidence="7 8" key="1">
    <citation type="submission" date="2019-07" db="EMBL/GenBank/DDBJ databases">
        <authorList>
            <person name="Brisse S."/>
            <person name="Rodrigues C."/>
            <person name="Thorpe H."/>
        </authorList>
    </citation>
    <scope>NUCLEOTIDE SEQUENCE [LARGE SCALE GENOMIC DNA]</scope>
    <source>
        <strain evidence="7">SB6408</strain>
    </source>
</reference>
<dbReference type="InterPro" id="IPR000259">
    <property type="entry name" value="Adhesion_dom_fimbrial"/>
</dbReference>
<comment type="similarity">
    <text evidence="2">Belongs to the fimbrial protein family.</text>
</comment>
<dbReference type="AlphaFoldDB" id="A0A564NVA5"/>
<accession>A0A564NVA5</accession>
<proteinExistence type="inferred from homology"/>
<dbReference type="Proteomes" id="UP000318370">
    <property type="component" value="Unassembled WGS sequence"/>
</dbReference>
<dbReference type="InterPro" id="IPR036937">
    <property type="entry name" value="Adhesion_dom_fimbrial_sf"/>
</dbReference>
<dbReference type="GO" id="GO:0043709">
    <property type="term" value="P:cell adhesion involved in single-species biofilm formation"/>
    <property type="evidence" value="ECO:0007669"/>
    <property type="project" value="TreeGrafter"/>
</dbReference>
<dbReference type="Gene3D" id="2.60.40.1090">
    <property type="entry name" value="Fimbrial-type adhesion domain"/>
    <property type="match status" value="1"/>
</dbReference>
<dbReference type="EMBL" id="CABGHF010000066">
    <property type="protein sequence ID" value="VUT09850.1"/>
    <property type="molecule type" value="Genomic_DNA"/>
</dbReference>
<evidence type="ECO:0000256" key="1">
    <source>
        <dbReference type="ARBA" id="ARBA00004561"/>
    </source>
</evidence>
<dbReference type="GO" id="GO:0009289">
    <property type="term" value="C:pilus"/>
    <property type="evidence" value="ECO:0007669"/>
    <property type="project" value="UniProtKB-SubCell"/>
</dbReference>
<dbReference type="PANTHER" id="PTHR33420:SF3">
    <property type="entry name" value="FIMBRIAL SUBUNIT ELFA"/>
    <property type="match status" value="1"/>
</dbReference>
<organism evidence="7 8">
    <name type="scientific">Klebsiella spallanzanii</name>
    <dbReference type="NCBI Taxonomy" id="2587528"/>
    <lineage>
        <taxon>Bacteria</taxon>
        <taxon>Pseudomonadati</taxon>
        <taxon>Pseudomonadota</taxon>
        <taxon>Gammaproteobacteria</taxon>
        <taxon>Enterobacterales</taxon>
        <taxon>Enterobacteriaceae</taxon>
        <taxon>Klebsiella/Raoultella group</taxon>
        <taxon>Klebsiella</taxon>
    </lineage>
</organism>
<evidence type="ECO:0000256" key="4">
    <source>
        <dbReference type="ARBA" id="ARBA00023263"/>
    </source>
</evidence>
<dbReference type="InterPro" id="IPR008966">
    <property type="entry name" value="Adhesion_dom_sf"/>
</dbReference>
<dbReference type="InterPro" id="IPR050263">
    <property type="entry name" value="Bact_Fimbrial_Adh_Pro"/>
</dbReference>
<evidence type="ECO:0000256" key="3">
    <source>
        <dbReference type="ARBA" id="ARBA00022729"/>
    </source>
</evidence>
<sequence>MSFTLTRLRPALFIAGLATGIPCLAEDTTMGELNVTMTANIVDNTCQISLSDNGEVHLPTVSRYWFYKSDGTTPRLQPSDAASGTRFSVNVESCDGKTDALQTMTFRFKPQSGNWPVESKQVFMNETPSESGGAQNVGVVIFSSNDNRNVVDSNGEPVAMVAAAPDTYLASYDFYARYQNTSAVISSGKVTSHVLVDAIYQ</sequence>
<dbReference type="RefSeq" id="WP_142464285.1">
    <property type="nucleotide sequence ID" value="NZ_CABGHF010000066.1"/>
</dbReference>
<protein>
    <submittedName>
        <fullName evidence="7">Putative fimbrial-like protein YadK</fullName>
    </submittedName>
</protein>
<comment type="subcellular location">
    <subcellularLocation>
        <location evidence="1">Fimbrium</location>
    </subcellularLocation>
</comment>
<dbReference type="NCBIfam" id="NF011794">
    <property type="entry name" value="PRK15262.1"/>
    <property type="match status" value="1"/>
</dbReference>
<evidence type="ECO:0000259" key="6">
    <source>
        <dbReference type="Pfam" id="PF00419"/>
    </source>
</evidence>
<name>A0A564NVA5_9ENTR</name>
<dbReference type="SUPFAM" id="SSF49401">
    <property type="entry name" value="Bacterial adhesins"/>
    <property type="match status" value="1"/>
</dbReference>